<evidence type="ECO:0000313" key="2">
    <source>
        <dbReference type="Proteomes" id="UP000010483"/>
    </source>
</evidence>
<sequence length="548" mass="60252">MKKLILVLGAIALIAVISIITVNQKFNNYLARGGVNNNPEGTIFVSRQSPLMVSLLVNPEKLSAISGVLPLNGEQKKVFQAVEQLRTKLLNKVQVDDVQELKNWLGDEITLAVTSLDLDKNRDNGAQPGYLLVVKNKDSSLAREFLQNYYAKQAVSTEAKLIFDDYQGVNIVYQKPLGDNPTIQRVAAAVIADYVLFANDLSVLKEAINNAQAINLNLEHYQPYQKAIATITKPKVSLAYINIPSTSAWITNQPLPEEDLIEQTLTLSLAVNEKGLIASTALSGVAGEENQAPSLDTPPHALNYIPQNSIFAASGIKLDQFWQQVSDGLKTNSPLQQIINQSLNPLQKSSGLNFGEDIFPQVTGEYALSLSVDEMTKQLNWLFVNETQNESLSSNLDDIAQSRGLSVGDLPLASNTITAWTKLVTTSENSFAKLEAQVKGVHAEVKPYEIITNSVDVLSDILANPAQNLLHNSEFQSTIKALPSENDGYLYVQWQNLEPYLNRKFPIVKVMELGFKPLFDNLQSLTITSEGSQDGVRQATVFLNLVAE</sequence>
<dbReference type="eggNOG" id="COG3040">
    <property type="taxonomic scope" value="Bacteria"/>
</dbReference>
<dbReference type="BioCyc" id="CSTA292563:G1353-1840-MONOMER"/>
<reference evidence="2" key="1">
    <citation type="journal article" date="2013" name="Proc. Natl. Acad. Sci. U.S.A.">
        <title>Improving the coverage of the cyanobacterial phylum using diversity-driven genome sequencing.</title>
        <authorList>
            <person name="Shih P.M."/>
            <person name="Wu D."/>
            <person name="Latifi A."/>
            <person name="Axen S.D."/>
            <person name="Fewer D.P."/>
            <person name="Talla E."/>
            <person name="Calteau A."/>
            <person name="Cai F."/>
            <person name="Tandeau de Marsac N."/>
            <person name="Rippka R."/>
            <person name="Herdman M."/>
            <person name="Sivonen K."/>
            <person name="Coursin T."/>
            <person name="Laurent T."/>
            <person name="Goodwin L."/>
            <person name="Nolan M."/>
            <person name="Davenport K.W."/>
            <person name="Han C.S."/>
            <person name="Rubin E.M."/>
            <person name="Eisen J.A."/>
            <person name="Woyke T."/>
            <person name="Gugger M."/>
            <person name="Kerfeld C.A."/>
        </authorList>
    </citation>
    <scope>NUCLEOTIDE SEQUENCE [LARGE SCALE GENOMIC DNA]</scope>
    <source>
        <strain evidence="2">ATCC 29140 / PCC 7202</strain>
    </source>
</reference>
<dbReference type="EMBL" id="CP003940">
    <property type="protein sequence ID" value="AFZ47787.1"/>
    <property type="molecule type" value="Genomic_DNA"/>
</dbReference>
<evidence type="ECO:0000313" key="1">
    <source>
        <dbReference type="EMBL" id="AFZ47787.1"/>
    </source>
</evidence>
<gene>
    <name evidence="1" type="ordered locus">Cyast_1831</name>
</gene>
<dbReference type="InterPro" id="IPR021787">
    <property type="entry name" value="DUF3352"/>
</dbReference>
<dbReference type="KEGG" id="csn:Cyast_1831"/>
<evidence type="ECO:0008006" key="3">
    <source>
        <dbReference type="Google" id="ProtNLM"/>
    </source>
</evidence>
<protein>
    <recommendedName>
        <fullName evidence="3">DUF3352 domain-containing protein</fullName>
    </recommendedName>
</protein>
<name>K9YMU5_CYASC</name>
<dbReference type="Pfam" id="PF11832">
    <property type="entry name" value="DUF3352"/>
    <property type="match status" value="1"/>
</dbReference>
<dbReference type="PATRIC" id="fig|292563.3.peg.1913"/>
<dbReference type="STRING" id="292563.Cyast_1831"/>
<dbReference type="Proteomes" id="UP000010483">
    <property type="component" value="Chromosome"/>
</dbReference>
<keyword evidence="2" id="KW-1185">Reference proteome</keyword>
<dbReference type="AlphaFoldDB" id="K9YMU5"/>
<accession>K9YMU5</accession>
<proteinExistence type="predicted"/>
<dbReference type="HOGENOM" id="CLU_484726_0_0_3"/>
<organism evidence="1 2">
    <name type="scientific">Cyanobacterium stanieri (strain ATCC 29140 / PCC 7202)</name>
    <dbReference type="NCBI Taxonomy" id="292563"/>
    <lineage>
        <taxon>Bacteria</taxon>
        <taxon>Bacillati</taxon>
        <taxon>Cyanobacteriota</taxon>
        <taxon>Cyanophyceae</taxon>
        <taxon>Oscillatoriophycideae</taxon>
        <taxon>Chroococcales</taxon>
        <taxon>Geminocystaceae</taxon>
        <taxon>Cyanobacterium</taxon>
    </lineage>
</organism>